<dbReference type="STRING" id="1122170.GCA_000701265_00676"/>
<dbReference type="InterPro" id="IPR036065">
    <property type="entry name" value="BolA-like_sf"/>
</dbReference>
<accession>A0A378LS55</accession>
<dbReference type="SUPFAM" id="SSF82657">
    <property type="entry name" value="BolA-like"/>
    <property type="match status" value="1"/>
</dbReference>
<protein>
    <submittedName>
        <fullName evidence="3">Regulator of penicillin binding proteins and beta lactamase transcription (Morphogene)</fullName>
    </submittedName>
</protein>
<dbReference type="Pfam" id="PF01722">
    <property type="entry name" value="BolA"/>
    <property type="match status" value="1"/>
</dbReference>
<dbReference type="PIRSF" id="PIRSF003113">
    <property type="entry name" value="BolA"/>
    <property type="match status" value="1"/>
</dbReference>
<proteinExistence type="inferred from homology"/>
<gene>
    <name evidence="3" type="primary">bolA</name>
    <name evidence="3" type="ORF">NCTC11532_01810</name>
</gene>
<comment type="similarity">
    <text evidence="1 2">Belongs to the BolA/IbaG family.</text>
</comment>
<dbReference type="AlphaFoldDB" id="A0A378LS55"/>
<dbReference type="PANTHER" id="PTHR46229:SF2">
    <property type="entry name" value="BOLA-LIKE PROTEIN 1"/>
    <property type="match status" value="1"/>
</dbReference>
<dbReference type="EMBL" id="UGPB01000001">
    <property type="protein sequence ID" value="STY29613.1"/>
    <property type="molecule type" value="Genomic_DNA"/>
</dbReference>
<dbReference type="InterPro" id="IPR050961">
    <property type="entry name" value="BolA/IbaG_stress_morph_reg"/>
</dbReference>
<sequence length="111" mass="12959">MSRRDRIEELVSQELTPVYLKVEDESANHHVPEGAQTHFKLTVVSTRFTDLSRISRHRLLNQMLKEEFELGLHALTMHLFTPKEWEDRGEVVSQSPVCKGGFKKEQKDLKE</sequence>
<dbReference type="RefSeq" id="WP_031565233.1">
    <property type="nucleotide sequence ID" value="NZ_CAAAIS010000013.1"/>
</dbReference>
<dbReference type="InterPro" id="IPR002634">
    <property type="entry name" value="BolA"/>
</dbReference>
<evidence type="ECO:0000256" key="1">
    <source>
        <dbReference type="ARBA" id="ARBA00005578"/>
    </source>
</evidence>
<dbReference type="Proteomes" id="UP000255297">
    <property type="component" value="Unassembled WGS sequence"/>
</dbReference>
<dbReference type="PANTHER" id="PTHR46229">
    <property type="entry name" value="BOLA TRANSCRIPTION REGULATOR"/>
    <property type="match status" value="1"/>
</dbReference>
<evidence type="ECO:0000313" key="4">
    <source>
        <dbReference type="Proteomes" id="UP000255297"/>
    </source>
</evidence>
<keyword evidence="4" id="KW-1185">Reference proteome</keyword>
<dbReference type="Gene3D" id="3.30.300.90">
    <property type="entry name" value="BolA-like"/>
    <property type="match status" value="1"/>
</dbReference>
<evidence type="ECO:0000256" key="2">
    <source>
        <dbReference type="RuleBase" id="RU003860"/>
    </source>
</evidence>
<evidence type="ECO:0000313" key="3">
    <source>
        <dbReference type="EMBL" id="STY29613.1"/>
    </source>
</evidence>
<organism evidence="3 4">
    <name type="scientific">Legionella wadsworthii</name>
    <dbReference type="NCBI Taxonomy" id="28088"/>
    <lineage>
        <taxon>Bacteria</taxon>
        <taxon>Pseudomonadati</taxon>
        <taxon>Pseudomonadota</taxon>
        <taxon>Gammaproteobacteria</taxon>
        <taxon>Legionellales</taxon>
        <taxon>Legionellaceae</taxon>
        <taxon>Legionella</taxon>
    </lineage>
</organism>
<reference evidence="3 4" key="1">
    <citation type="submission" date="2018-06" db="EMBL/GenBank/DDBJ databases">
        <authorList>
            <consortium name="Pathogen Informatics"/>
            <person name="Doyle S."/>
        </authorList>
    </citation>
    <scope>NUCLEOTIDE SEQUENCE [LARGE SCALE GENOMIC DNA]</scope>
    <source>
        <strain evidence="3 4">NCTC11532</strain>
    </source>
</reference>
<dbReference type="OrthoDB" id="9801469at2"/>
<name>A0A378LS55_9GAMM</name>